<dbReference type="EMBL" id="CP106878">
    <property type="protein sequence ID" value="WAA09094.1"/>
    <property type="molecule type" value="Genomic_DNA"/>
</dbReference>
<evidence type="ECO:0000259" key="1">
    <source>
        <dbReference type="SMART" id="SM00871"/>
    </source>
</evidence>
<protein>
    <submittedName>
        <fullName evidence="2">Effector binding domain-containing protein</fullName>
    </submittedName>
</protein>
<dbReference type="InterPro" id="IPR029442">
    <property type="entry name" value="GyrI-like"/>
</dbReference>
<dbReference type="Proteomes" id="UP001164718">
    <property type="component" value="Chromosome"/>
</dbReference>
<dbReference type="AlphaFoldDB" id="A0A9E8LT26"/>
<dbReference type="Gene3D" id="3.20.80.10">
    <property type="entry name" value="Regulatory factor, effector binding domain"/>
    <property type="match status" value="1"/>
</dbReference>
<keyword evidence="3" id="KW-1185">Reference proteome</keyword>
<evidence type="ECO:0000313" key="3">
    <source>
        <dbReference type="Proteomes" id="UP001164718"/>
    </source>
</evidence>
<dbReference type="KEGG" id="faf:OE104_10905"/>
<dbReference type="SMART" id="SM00871">
    <property type="entry name" value="AraC_E_bind"/>
    <property type="match status" value="1"/>
</dbReference>
<accession>A0A9E8LT26</accession>
<dbReference type="SUPFAM" id="SSF55136">
    <property type="entry name" value="Probable bacterial effector-binding domain"/>
    <property type="match status" value="1"/>
</dbReference>
<organism evidence="2 3">
    <name type="scientific">Fervidibacillus albus</name>
    <dbReference type="NCBI Taxonomy" id="2980026"/>
    <lineage>
        <taxon>Bacteria</taxon>
        <taxon>Bacillati</taxon>
        <taxon>Bacillota</taxon>
        <taxon>Bacilli</taxon>
        <taxon>Bacillales</taxon>
        <taxon>Bacillaceae</taxon>
        <taxon>Fervidibacillus</taxon>
    </lineage>
</organism>
<evidence type="ECO:0000313" key="2">
    <source>
        <dbReference type="EMBL" id="WAA09094.1"/>
    </source>
</evidence>
<name>A0A9E8LT26_9BACI</name>
<gene>
    <name evidence="2" type="ORF">OE104_10905</name>
</gene>
<dbReference type="RefSeq" id="WP_275416879.1">
    <property type="nucleotide sequence ID" value="NZ_CP106878.1"/>
</dbReference>
<sequence length="162" mass="18885">MNQVNDVYITSKEGFFAVGLKWEGTFQEANEGAIRKVQKKLQSRLGEIHDIVNEDTMLGLSYHAKRGKETFIHYAAVEVKNVSKFPNDMFFITVPPLSYATTSHKKHQKIDQSYENVYNWIKKEGYLETYPDGLTHMEYYPMKQDPFTDNPEFEIRIPVVPK</sequence>
<dbReference type="InterPro" id="IPR011256">
    <property type="entry name" value="Reg_factor_effector_dom_sf"/>
</dbReference>
<reference evidence="2" key="1">
    <citation type="submission" date="2022-09" db="EMBL/GenBank/DDBJ databases">
        <title>Complete Genomes of Fervidibacillus albus and Fervidibacillus halotolerans isolated from tidal flat sediments.</title>
        <authorList>
            <person name="Kwon K.K."/>
            <person name="Yang S.-H."/>
            <person name="Park M.J."/>
            <person name="Oh H.-M."/>
        </authorList>
    </citation>
    <scope>NUCLEOTIDE SEQUENCE</scope>
    <source>
        <strain evidence="2">MEBiC13591</strain>
    </source>
</reference>
<feature type="domain" description="AraC effector-binding" evidence="1">
    <location>
        <begin position="5"/>
        <end position="160"/>
    </location>
</feature>
<dbReference type="InterPro" id="IPR010499">
    <property type="entry name" value="AraC_E-bd"/>
</dbReference>
<proteinExistence type="predicted"/>
<dbReference type="Pfam" id="PF06445">
    <property type="entry name" value="GyrI-like"/>
    <property type="match status" value="1"/>
</dbReference>